<reference evidence="4" key="3">
    <citation type="submission" date="2025-09" db="UniProtKB">
        <authorList>
            <consortium name="Ensembl"/>
        </authorList>
    </citation>
    <scope>IDENTIFICATION</scope>
</reference>
<dbReference type="HOGENOM" id="CLU_111405_0_0_1"/>
<accession>H2Y5I3</accession>
<dbReference type="SUPFAM" id="SSF101912">
    <property type="entry name" value="Sema domain"/>
    <property type="match status" value="1"/>
</dbReference>
<evidence type="ECO:0000256" key="1">
    <source>
        <dbReference type="PROSITE-ProRule" id="PRU00352"/>
    </source>
</evidence>
<feature type="chain" id="PRO_5003578388" description="Sema domain-containing protein" evidence="2">
    <location>
        <begin position="21"/>
        <end position="226"/>
    </location>
</feature>
<dbReference type="InterPro" id="IPR001627">
    <property type="entry name" value="Semap_dom"/>
</dbReference>
<dbReference type="AlphaFoldDB" id="H2Y5I3"/>
<evidence type="ECO:0000313" key="5">
    <source>
        <dbReference type="Proteomes" id="UP000007875"/>
    </source>
</evidence>
<name>H2Y5I3_CIOSA</name>
<proteinExistence type="predicted"/>
<feature type="signal peptide" evidence="2">
    <location>
        <begin position="1"/>
        <end position="20"/>
    </location>
</feature>
<dbReference type="GO" id="GO:0030215">
    <property type="term" value="F:semaphorin receptor binding"/>
    <property type="evidence" value="ECO:0007669"/>
    <property type="project" value="InterPro"/>
</dbReference>
<dbReference type="PROSITE" id="PS51004">
    <property type="entry name" value="SEMA"/>
    <property type="match status" value="1"/>
</dbReference>
<dbReference type="GO" id="GO:0007411">
    <property type="term" value="P:axon guidance"/>
    <property type="evidence" value="ECO:0007669"/>
    <property type="project" value="TreeGrafter"/>
</dbReference>
<dbReference type="InterPro" id="IPR027231">
    <property type="entry name" value="Semaphorin"/>
</dbReference>
<reference evidence="5" key="1">
    <citation type="submission" date="2003-08" db="EMBL/GenBank/DDBJ databases">
        <authorList>
            <person name="Birren B."/>
            <person name="Nusbaum C."/>
            <person name="Abebe A."/>
            <person name="Abouelleil A."/>
            <person name="Adekoya E."/>
            <person name="Ait-zahra M."/>
            <person name="Allen N."/>
            <person name="Allen T."/>
            <person name="An P."/>
            <person name="Anderson M."/>
            <person name="Anderson S."/>
            <person name="Arachchi H."/>
            <person name="Armbruster J."/>
            <person name="Bachantsang P."/>
            <person name="Baldwin J."/>
            <person name="Barry A."/>
            <person name="Bayul T."/>
            <person name="Blitshsteyn B."/>
            <person name="Bloom T."/>
            <person name="Blye J."/>
            <person name="Boguslavskiy L."/>
            <person name="Borowsky M."/>
            <person name="Boukhgalter B."/>
            <person name="Brunache A."/>
            <person name="Butler J."/>
            <person name="Calixte N."/>
            <person name="Calvo S."/>
            <person name="Camarata J."/>
            <person name="Campo K."/>
            <person name="Chang J."/>
            <person name="Cheshatsang Y."/>
            <person name="Citroen M."/>
            <person name="Collymore A."/>
            <person name="Considine T."/>
            <person name="Cook A."/>
            <person name="Cooke P."/>
            <person name="Corum B."/>
            <person name="Cuomo C."/>
            <person name="David R."/>
            <person name="Dawoe T."/>
            <person name="Degray S."/>
            <person name="Dodge S."/>
            <person name="Dooley K."/>
            <person name="Dorje P."/>
            <person name="Dorjee K."/>
            <person name="Dorris L."/>
            <person name="Duffey N."/>
            <person name="Dupes A."/>
            <person name="Elkins T."/>
            <person name="Engels R."/>
            <person name="Erickson J."/>
            <person name="Farina A."/>
            <person name="Faro S."/>
            <person name="Ferreira P."/>
            <person name="Fischer H."/>
            <person name="Fitzgerald M."/>
            <person name="Foley K."/>
            <person name="Gage D."/>
            <person name="Galagan J."/>
            <person name="Gearin G."/>
            <person name="Gnerre S."/>
            <person name="Gnirke A."/>
            <person name="Goyette A."/>
            <person name="Graham J."/>
            <person name="Grandbois E."/>
            <person name="Gyaltsen K."/>
            <person name="Hafez N."/>
            <person name="Hagopian D."/>
            <person name="Hagos B."/>
            <person name="Hall J."/>
            <person name="Hatcher B."/>
            <person name="Heller A."/>
            <person name="Higgins H."/>
            <person name="Honan T."/>
            <person name="Horn A."/>
            <person name="Houde N."/>
            <person name="Hughes L."/>
            <person name="Hulme W."/>
            <person name="Husby E."/>
            <person name="Iliev I."/>
            <person name="Jaffe D."/>
            <person name="Jones C."/>
            <person name="Kamal M."/>
            <person name="Kamat A."/>
            <person name="Kamvysselis M."/>
            <person name="Karlsson E."/>
            <person name="Kells C."/>
            <person name="Kieu A."/>
            <person name="Kisner P."/>
            <person name="Kodira C."/>
            <person name="Kulbokas E."/>
            <person name="Labutti K."/>
            <person name="Lama D."/>
            <person name="Landers T."/>
            <person name="Leger J."/>
            <person name="Levine S."/>
            <person name="Lewis D."/>
            <person name="Lewis T."/>
            <person name="Lindblad-toh K."/>
            <person name="Liu X."/>
            <person name="Lokyitsang T."/>
            <person name="Lokyitsang Y."/>
            <person name="Lucien O."/>
            <person name="Lui A."/>
            <person name="Ma L.J."/>
            <person name="Mabbitt R."/>
            <person name="Macdonald J."/>
            <person name="Maclean C."/>
            <person name="Major J."/>
            <person name="Manning J."/>
            <person name="Marabella R."/>
            <person name="Maru K."/>
            <person name="Matthews C."/>
            <person name="Mauceli E."/>
            <person name="Mccarthy M."/>
            <person name="Mcdonough S."/>
            <person name="Mcghee T."/>
            <person name="Meldrim J."/>
            <person name="Meneus L."/>
            <person name="Mesirov J."/>
            <person name="Mihalev A."/>
            <person name="Mihova T."/>
            <person name="Mikkelsen T."/>
            <person name="Mlenga V."/>
            <person name="Moru K."/>
            <person name="Mozes J."/>
            <person name="Mulrain L."/>
            <person name="Munson G."/>
            <person name="Naylor J."/>
            <person name="Newes C."/>
            <person name="Nguyen C."/>
            <person name="Nguyen N."/>
            <person name="Nguyen T."/>
            <person name="Nicol R."/>
            <person name="Nielsen C."/>
            <person name="Nizzari M."/>
            <person name="Norbu C."/>
            <person name="Norbu N."/>
            <person name="O'donnell P."/>
            <person name="Okoawo O."/>
            <person name="O'leary S."/>
            <person name="Omotosho B."/>
            <person name="O'neill K."/>
            <person name="Osman S."/>
            <person name="Parker S."/>
            <person name="Perrin D."/>
            <person name="Phunkhang P."/>
            <person name="Piqani B."/>
            <person name="Purcell S."/>
            <person name="Rachupka T."/>
            <person name="Ramasamy U."/>
            <person name="Rameau R."/>
            <person name="Ray V."/>
            <person name="Raymond C."/>
            <person name="Retta R."/>
            <person name="Richardson S."/>
            <person name="Rise C."/>
            <person name="Rodriguez J."/>
            <person name="Rogers J."/>
            <person name="Rogov P."/>
            <person name="Rutman M."/>
            <person name="Schupbach R."/>
            <person name="Seaman C."/>
            <person name="Settipalli S."/>
            <person name="Sharpe T."/>
            <person name="Sheridan J."/>
            <person name="Sherpa N."/>
            <person name="Shi J."/>
            <person name="Smirnov S."/>
            <person name="Smith C."/>
            <person name="Sougnez C."/>
            <person name="Spencer B."/>
            <person name="Stalker J."/>
            <person name="Stange-thomann N."/>
            <person name="Stavropoulos S."/>
            <person name="Stetson K."/>
            <person name="Stone C."/>
            <person name="Stone S."/>
            <person name="Stubbs M."/>
            <person name="Talamas J."/>
            <person name="Tchuinga P."/>
            <person name="Tenzing P."/>
            <person name="Tesfaye S."/>
            <person name="Theodore J."/>
            <person name="Thoulutsang Y."/>
            <person name="Topham K."/>
            <person name="Towey S."/>
            <person name="Tsamla T."/>
            <person name="Tsomo N."/>
            <person name="Vallee D."/>
            <person name="Vassiliev H."/>
            <person name="Venkataraman V."/>
            <person name="Vinson J."/>
            <person name="Vo A."/>
            <person name="Wade C."/>
            <person name="Wang S."/>
            <person name="Wangchuk T."/>
            <person name="Wangdi T."/>
            <person name="Whittaker C."/>
            <person name="Wilkinson J."/>
            <person name="Wu Y."/>
            <person name="Wyman D."/>
            <person name="Yadav S."/>
            <person name="Yang S."/>
            <person name="Yang X."/>
            <person name="Yeager S."/>
            <person name="Yee E."/>
            <person name="Young G."/>
            <person name="Zainoun J."/>
            <person name="Zembeck L."/>
            <person name="Zimmer A."/>
            <person name="Zody M."/>
            <person name="Lander E."/>
        </authorList>
    </citation>
    <scope>NUCLEOTIDE SEQUENCE [LARGE SCALE GENOMIC DNA]</scope>
</reference>
<dbReference type="InterPro" id="IPR015943">
    <property type="entry name" value="WD40/YVTN_repeat-like_dom_sf"/>
</dbReference>
<dbReference type="GO" id="GO:0030335">
    <property type="term" value="P:positive regulation of cell migration"/>
    <property type="evidence" value="ECO:0007669"/>
    <property type="project" value="TreeGrafter"/>
</dbReference>
<dbReference type="GO" id="GO:0005886">
    <property type="term" value="C:plasma membrane"/>
    <property type="evidence" value="ECO:0007669"/>
    <property type="project" value="TreeGrafter"/>
</dbReference>
<feature type="domain" description="Sema" evidence="3">
    <location>
        <begin position="29"/>
        <end position="226"/>
    </location>
</feature>
<evidence type="ECO:0000256" key="2">
    <source>
        <dbReference type="SAM" id="SignalP"/>
    </source>
</evidence>
<sequence>MAFLNIMILLLTSAIFTTRGDFPRNSKPKTVINLSDVEAQIFTGDDVRAENRLRRLQLIKRIRIGQNEFLAVASRDHLYFINPDKLGGKNSGKIQYDNVITWKSDNTTKELCSMKGKPKELCHNFLSVVETTNDQGSEILVCGSNSFSPICTTYAVSVLSSGLALLRGDDFSGKQRCPFGPDQRSAAIFTGGSLYAGTYQAFTGVSPVVSRTMGEKAPLKTPTTDV</sequence>
<dbReference type="Gene3D" id="2.130.10.10">
    <property type="entry name" value="YVTN repeat-like/Quinoprotein amine dehydrogenase"/>
    <property type="match status" value="1"/>
</dbReference>
<dbReference type="Proteomes" id="UP000007875">
    <property type="component" value="Unassembled WGS sequence"/>
</dbReference>
<organism evidence="4 5">
    <name type="scientific">Ciona savignyi</name>
    <name type="common">Pacific transparent sea squirt</name>
    <dbReference type="NCBI Taxonomy" id="51511"/>
    <lineage>
        <taxon>Eukaryota</taxon>
        <taxon>Metazoa</taxon>
        <taxon>Chordata</taxon>
        <taxon>Tunicata</taxon>
        <taxon>Ascidiacea</taxon>
        <taxon>Phlebobranchia</taxon>
        <taxon>Cionidae</taxon>
        <taxon>Ciona</taxon>
    </lineage>
</organism>
<dbReference type="STRING" id="51511.ENSCSAVP00000000581"/>
<dbReference type="GeneTree" id="ENSGT00940000167882"/>
<dbReference type="eggNOG" id="KOG3611">
    <property type="taxonomic scope" value="Eukaryota"/>
</dbReference>
<keyword evidence="2" id="KW-0732">Signal</keyword>
<evidence type="ECO:0000259" key="3">
    <source>
        <dbReference type="PROSITE" id="PS51004"/>
    </source>
</evidence>
<dbReference type="Ensembl" id="ENSCSAVT00000000588.1">
    <property type="protein sequence ID" value="ENSCSAVP00000000581.1"/>
    <property type="gene ID" value="ENSCSAVG00000000325.1"/>
</dbReference>
<dbReference type="InterPro" id="IPR036352">
    <property type="entry name" value="Semap_dom_sf"/>
</dbReference>
<dbReference type="OMA" id="CATESFQ"/>
<keyword evidence="5" id="KW-1185">Reference proteome</keyword>
<dbReference type="PANTHER" id="PTHR11036">
    <property type="entry name" value="SEMAPHORIN"/>
    <property type="match status" value="1"/>
</dbReference>
<reference evidence="4" key="2">
    <citation type="submission" date="2025-08" db="UniProtKB">
        <authorList>
            <consortium name="Ensembl"/>
        </authorList>
    </citation>
    <scope>IDENTIFICATION</scope>
</reference>
<dbReference type="GO" id="GO:0071526">
    <property type="term" value="P:semaphorin-plexin signaling pathway"/>
    <property type="evidence" value="ECO:0007669"/>
    <property type="project" value="TreeGrafter"/>
</dbReference>
<dbReference type="GO" id="GO:0045499">
    <property type="term" value="F:chemorepellent activity"/>
    <property type="evidence" value="ECO:0007669"/>
    <property type="project" value="TreeGrafter"/>
</dbReference>
<comment type="caution">
    <text evidence="1">Lacks conserved residue(s) required for the propagation of feature annotation.</text>
</comment>
<dbReference type="PANTHER" id="PTHR11036:SF127">
    <property type="entry name" value="SEMAPHORIN-1A"/>
    <property type="match status" value="1"/>
</dbReference>
<dbReference type="InParanoid" id="H2Y5I3"/>
<protein>
    <recommendedName>
        <fullName evidence="3">Sema domain-containing protein</fullName>
    </recommendedName>
</protein>
<evidence type="ECO:0000313" key="4">
    <source>
        <dbReference type="Ensembl" id="ENSCSAVP00000000581.1"/>
    </source>
</evidence>